<dbReference type="PANTHER" id="PTHR31001">
    <property type="entry name" value="UNCHARACTERIZED TRANSCRIPTIONAL REGULATORY PROTEIN"/>
    <property type="match status" value="1"/>
</dbReference>
<feature type="domain" description="Xylanolytic transcriptional activator regulatory" evidence="4">
    <location>
        <begin position="263"/>
        <end position="337"/>
    </location>
</feature>
<accession>A0A8H6VJA1</accession>
<keyword evidence="2" id="KW-0539">Nucleus</keyword>
<comment type="caution">
    <text evidence="5">The sequence shown here is derived from an EMBL/GenBank/DDBJ whole genome shotgun (WGS) entry which is preliminary data.</text>
</comment>
<dbReference type="PANTHER" id="PTHR31001:SF40">
    <property type="entry name" value="ZN(II)2CYS6 TRANSCRIPTION FACTOR (EUROFUNG)"/>
    <property type="match status" value="1"/>
</dbReference>
<protein>
    <submittedName>
        <fullName evidence="5">Transcription factor yanR</fullName>
    </submittedName>
</protein>
<evidence type="ECO:0000313" key="5">
    <source>
        <dbReference type="EMBL" id="KAF7192492.1"/>
    </source>
</evidence>
<feature type="compositionally biased region" description="Polar residues" evidence="3">
    <location>
        <begin position="630"/>
        <end position="649"/>
    </location>
</feature>
<dbReference type="Pfam" id="PF04082">
    <property type="entry name" value="Fungal_trans"/>
    <property type="match status" value="1"/>
</dbReference>
<reference evidence="5" key="1">
    <citation type="submission" date="2020-04" db="EMBL/GenBank/DDBJ databases">
        <title>Draft genome resource of the tomato pathogen Pseudocercospora fuligena.</title>
        <authorList>
            <person name="Zaccaron A."/>
        </authorList>
    </citation>
    <scope>NUCLEOTIDE SEQUENCE</scope>
    <source>
        <strain evidence="5">PF001</strain>
    </source>
</reference>
<feature type="region of interest" description="Disordered" evidence="3">
    <location>
        <begin position="15"/>
        <end position="35"/>
    </location>
</feature>
<dbReference type="AlphaFoldDB" id="A0A8H6VJA1"/>
<evidence type="ECO:0000256" key="2">
    <source>
        <dbReference type="ARBA" id="ARBA00023242"/>
    </source>
</evidence>
<dbReference type="GO" id="GO:0006351">
    <property type="term" value="P:DNA-templated transcription"/>
    <property type="evidence" value="ECO:0007669"/>
    <property type="project" value="InterPro"/>
</dbReference>
<dbReference type="GO" id="GO:0008270">
    <property type="term" value="F:zinc ion binding"/>
    <property type="evidence" value="ECO:0007669"/>
    <property type="project" value="InterPro"/>
</dbReference>
<evidence type="ECO:0000313" key="6">
    <source>
        <dbReference type="Proteomes" id="UP000660729"/>
    </source>
</evidence>
<evidence type="ECO:0000256" key="3">
    <source>
        <dbReference type="SAM" id="MobiDB-lite"/>
    </source>
</evidence>
<gene>
    <name evidence="5" type="ORF">HII31_06165</name>
</gene>
<sequence length="686" mass="76802">MSSPAGIVVNRSYKQMDINGSTSPPQRPRSLHEHDVQRFSGLAKPRSSGGRWLTSSRSLSHLTVRTTIPLDIKHGEERLTILLQCLYYVRGHQHTVSFEDNVASSVPDRQDSSCFGPSTTDLIRLHERIDALQEVVRNLQAVSDNPQRRIPLISQPSKSELAFADESLSSSKKYYSERPRSSCGFVALLYAVCFGGSVAIASSKKTLESMRCESSTELSLRMQYLGVQALRYSNFPRTPTIDSLTAYMILQGTWMRQEEPLSCTAFIGLAVRVATILGLHRDPIHLHIASPIEAEIRRRVWWHLVHIDTIIALAAGLPPVIALDMWDVRKISDLTEDSMETPEGKEHDDLHGSVRVQAETCSSGCTSMASIVGVLVGGKHEASLVLRRCLNDLFDADSLSGSVDCLSQLEGLVQDLNARADRIGHISNKRRVAMSTSEFAPLSTPILWEYNEILARWARVYLSALSDWLFALAGSTSVKSGLRERSPDLHRYFLEKCRSYMLKCASIAACPQFDRFHWSWPGNHQPIHALATLLVDLIQDPHSEHAEKYREAVNIVFAMLGPTGGLLPETKLETPGPRPLTEGGEEVWMFIRRLRSKAWRCADIDPGIVWTRKHAVHWLNDLLVEGNITSSLTTGPKPPQVSQDTSLNEEQAKTPLSIWRQDLDEFDLTTPLPDQSFLANFWNELQ</sequence>
<dbReference type="GO" id="GO:0003677">
    <property type="term" value="F:DNA binding"/>
    <property type="evidence" value="ECO:0007669"/>
    <property type="project" value="InterPro"/>
</dbReference>
<dbReference type="GO" id="GO:0005634">
    <property type="term" value="C:nucleus"/>
    <property type="evidence" value="ECO:0007669"/>
    <property type="project" value="UniProtKB-SubCell"/>
</dbReference>
<comment type="subcellular location">
    <subcellularLocation>
        <location evidence="1">Nucleus</location>
    </subcellularLocation>
</comment>
<dbReference type="CDD" id="cd12148">
    <property type="entry name" value="fungal_TF_MHR"/>
    <property type="match status" value="1"/>
</dbReference>
<dbReference type="OrthoDB" id="3989227at2759"/>
<dbReference type="SMART" id="SM00906">
    <property type="entry name" value="Fungal_trans"/>
    <property type="match status" value="1"/>
</dbReference>
<keyword evidence="6" id="KW-1185">Reference proteome</keyword>
<evidence type="ECO:0000259" key="4">
    <source>
        <dbReference type="SMART" id="SM00906"/>
    </source>
</evidence>
<organism evidence="5 6">
    <name type="scientific">Pseudocercospora fuligena</name>
    <dbReference type="NCBI Taxonomy" id="685502"/>
    <lineage>
        <taxon>Eukaryota</taxon>
        <taxon>Fungi</taxon>
        <taxon>Dikarya</taxon>
        <taxon>Ascomycota</taxon>
        <taxon>Pezizomycotina</taxon>
        <taxon>Dothideomycetes</taxon>
        <taxon>Dothideomycetidae</taxon>
        <taxon>Mycosphaerellales</taxon>
        <taxon>Mycosphaerellaceae</taxon>
        <taxon>Pseudocercospora</taxon>
    </lineage>
</organism>
<name>A0A8H6VJA1_9PEZI</name>
<proteinExistence type="predicted"/>
<dbReference type="InterPro" id="IPR007219">
    <property type="entry name" value="XnlR_reg_dom"/>
</dbReference>
<dbReference type="Proteomes" id="UP000660729">
    <property type="component" value="Unassembled WGS sequence"/>
</dbReference>
<feature type="region of interest" description="Disordered" evidence="3">
    <location>
        <begin position="630"/>
        <end position="650"/>
    </location>
</feature>
<evidence type="ECO:0000256" key="1">
    <source>
        <dbReference type="ARBA" id="ARBA00004123"/>
    </source>
</evidence>
<dbReference type="EMBL" id="JABCIY010000122">
    <property type="protein sequence ID" value="KAF7192492.1"/>
    <property type="molecule type" value="Genomic_DNA"/>
</dbReference>
<dbReference type="InterPro" id="IPR050613">
    <property type="entry name" value="Sec_Metabolite_Reg"/>
</dbReference>